<proteinExistence type="predicted"/>
<sequence>MRFAIDTLDEAGNSRIFIGVPLGRSGDKLRVQLRNGEAELDIDRITDWFQIDQATREDRGELFY</sequence>
<dbReference type="Proteomes" id="UP000254764">
    <property type="component" value="Unassembled WGS sequence"/>
</dbReference>
<accession>A0A376ADH4</accession>
<dbReference type="AlphaFoldDB" id="A0A376ADH4"/>
<dbReference type="RefSeq" id="WP_115668894.1">
    <property type="nucleotide sequence ID" value="NZ_UEYP01000001.1"/>
</dbReference>
<organism evidence="1 2">
    <name type="scientific">Ciceribacter selenitireducens ATCC BAA-1503</name>
    <dbReference type="NCBI Taxonomy" id="1336235"/>
    <lineage>
        <taxon>Bacteria</taxon>
        <taxon>Pseudomonadati</taxon>
        <taxon>Pseudomonadota</taxon>
        <taxon>Alphaproteobacteria</taxon>
        <taxon>Hyphomicrobiales</taxon>
        <taxon>Rhizobiaceae</taxon>
        <taxon>Ciceribacter</taxon>
    </lineage>
</organism>
<dbReference type="OrthoDB" id="8378230at2"/>
<gene>
    <name evidence="1" type="ORF">RHIZ70_1580</name>
</gene>
<keyword evidence="2" id="KW-1185">Reference proteome</keyword>
<evidence type="ECO:0000313" key="1">
    <source>
        <dbReference type="EMBL" id="SSC65872.1"/>
    </source>
</evidence>
<reference evidence="2" key="1">
    <citation type="submission" date="2018-07" db="EMBL/GenBank/DDBJ databases">
        <authorList>
            <person name="Peiro R."/>
            <person name="Begona"/>
            <person name="Cbmso G."/>
            <person name="Lopez M."/>
            <person name="Gonzalez S."/>
        </authorList>
    </citation>
    <scope>NUCLEOTIDE SEQUENCE [LARGE SCALE GENOMIC DNA]</scope>
</reference>
<evidence type="ECO:0000313" key="2">
    <source>
        <dbReference type="Proteomes" id="UP000254764"/>
    </source>
</evidence>
<name>A0A376ADH4_9HYPH</name>
<protein>
    <submittedName>
        <fullName evidence="1">Uncharacterized protein</fullName>
    </submittedName>
</protein>
<dbReference type="EMBL" id="UEYP01000001">
    <property type="protein sequence ID" value="SSC65872.1"/>
    <property type="molecule type" value="Genomic_DNA"/>
</dbReference>